<dbReference type="HOGENOM" id="CLU_029537_5_0_3"/>
<evidence type="ECO:0000313" key="2">
    <source>
        <dbReference type="Proteomes" id="UP000002384"/>
    </source>
</evidence>
<dbReference type="ESTHER" id="cyap7-b7k7u3">
    <property type="family name" value="Lipase_2"/>
</dbReference>
<keyword evidence="2" id="KW-1185">Reference proteome</keyword>
<gene>
    <name evidence="1" type="ordered locus">PCC7424_2727</name>
</gene>
<dbReference type="OrthoDB" id="9765872at2"/>
<dbReference type="Gene3D" id="3.40.50.1820">
    <property type="entry name" value="alpha/beta hydrolase"/>
    <property type="match status" value="1"/>
</dbReference>
<protein>
    <submittedName>
        <fullName evidence="1">Lipase class 2</fullName>
    </submittedName>
</protein>
<dbReference type="RefSeq" id="WP_015954740.1">
    <property type="nucleotide sequence ID" value="NC_011729.1"/>
</dbReference>
<proteinExistence type="predicted"/>
<reference evidence="2" key="1">
    <citation type="journal article" date="2011" name="MBio">
        <title>Novel metabolic attributes of the genus Cyanothece, comprising a group of unicellular nitrogen-fixing Cyanobacteria.</title>
        <authorList>
            <person name="Bandyopadhyay A."/>
            <person name="Elvitigala T."/>
            <person name="Welsh E."/>
            <person name="Stockel J."/>
            <person name="Liberton M."/>
            <person name="Min H."/>
            <person name="Sherman L.A."/>
            <person name="Pakrasi H.B."/>
        </authorList>
    </citation>
    <scope>NUCLEOTIDE SEQUENCE [LARGE SCALE GENOMIC DNA]</scope>
    <source>
        <strain evidence="2">PCC 7424</strain>
    </source>
</reference>
<dbReference type="InterPro" id="IPR029058">
    <property type="entry name" value="AB_hydrolase_fold"/>
</dbReference>
<organism evidence="1 2">
    <name type="scientific">Gloeothece citriformis (strain PCC 7424)</name>
    <name type="common">Cyanothece sp. (strain PCC 7424)</name>
    <dbReference type="NCBI Taxonomy" id="65393"/>
    <lineage>
        <taxon>Bacteria</taxon>
        <taxon>Bacillati</taxon>
        <taxon>Cyanobacteriota</taxon>
        <taxon>Cyanophyceae</taxon>
        <taxon>Oscillatoriophycideae</taxon>
        <taxon>Chroococcales</taxon>
        <taxon>Aphanothecaceae</taxon>
        <taxon>Gloeothece</taxon>
        <taxon>Gloeothece citriformis</taxon>
    </lineage>
</organism>
<name>B7K7U3_GLOC7</name>
<sequence length="206" mass="23293">MSVSSSINQRNPVLLIHGISDTVAKFNAMKRHLNQLGWEVHSINLTPNTGWIGLDILAKQIAEYIETTFMSSQSIDLIGFSMGGLVTRYYLQRLGGIHRVQRYISISAPNYGTWMAYGLPLPGIIQMRPHSEFLQDLNDHSVNLLEKINFTTIWTPYDLMILPPQSSRMCVGQEIIVPVLVHAWMVTDTRVLKVVADLLLEPVKSY</sequence>
<dbReference type="Pfam" id="PF02089">
    <property type="entry name" value="Palm_thioest"/>
    <property type="match status" value="1"/>
</dbReference>
<dbReference type="PANTHER" id="PTHR37946">
    <property type="entry name" value="SLL1969 PROTEIN"/>
    <property type="match status" value="1"/>
</dbReference>
<evidence type="ECO:0000313" key="1">
    <source>
        <dbReference type="EMBL" id="ACK71139.1"/>
    </source>
</evidence>
<dbReference type="KEGG" id="cyc:PCC7424_2727"/>
<dbReference type="AlphaFoldDB" id="B7K7U3"/>
<dbReference type="SUPFAM" id="SSF53474">
    <property type="entry name" value="alpha/beta-Hydrolases"/>
    <property type="match status" value="1"/>
</dbReference>
<dbReference type="PANTHER" id="PTHR37946:SF1">
    <property type="entry name" value="SLL1969 PROTEIN"/>
    <property type="match status" value="1"/>
</dbReference>
<dbReference type="EMBL" id="CP001291">
    <property type="protein sequence ID" value="ACK71139.1"/>
    <property type="molecule type" value="Genomic_DNA"/>
</dbReference>
<accession>B7K7U3</accession>
<dbReference type="eggNOG" id="COG1075">
    <property type="taxonomic scope" value="Bacteria"/>
</dbReference>
<dbReference type="Proteomes" id="UP000002384">
    <property type="component" value="Chromosome"/>
</dbReference>
<dbReference type="STRING" id="65393.PCC7424_2727"/>